<accession>A0ABR6YRL8</accession>
<evidence type="ECO:0000313" key="16">
    <source>
        <dbReference type="Proteomes" id="UP000613113"/>
    </source>
</evidence>
<dbReference type="Gene3D" id="2.170.130.10">
    <property type="entry name" value="TonB-dependent receptor, plug domain"/>
    <property type="match status" value="1"/>
</dbReference>
<dbReference type="SUPFAM" id="SSF56935">
    <property type="entry name" value="Porins"/>
    <property type="match status" value="1"/>
</dbReference>
<evidence type="ECO:0000256" key="9">
    <source>
        <dbReference type="ARBA" id="ARBA00023170"/>
    </source>
</evidence>
<comment type="caution">
    <text evidence="15">The sequence shown here is derived from an EMBL/GenBank/DDBJ whole genome shotgun (WGS) entry which is preliminary data.</text>
</comment>
<dbReference type="PANTHER" id="PTHR30069">
    <property type="entry name" value="TONB-DEPENDENT OUTER MEMBRANE RECEPTOR"/>
    <property type="match status" value="1"/>
</dbReference>
<evidence type="ECO:0000256" key="11">
    <source>
        <dbReference type="PROSITE-ProRule" id="PRU01360"/>
    </source>
</evidence>
<evidence type="ECO:0000313" key="15">
    <source>
        <dbReference type="EMBL" id="MBC3886541.1"/>
    </source>
</evidence>
<evidence type="ECO:0000256" key="7">
    <source>
        <dbReference type="ARBA" id="ARBA00023077"/>
    </source>
</evidence>
<proteinExistence type="inferred from homology"/>
<sequence length="735" mass="81829">MRLRLAGQAPSRVANSGRIALLAVLAGHGLVPAYAGADPQVQQSPVQTVEVAASASENQRRDASVARVVIGREQLLQFGDTSLSDVLKRQPGVSVVGNELRLRGLGNGYTQILLNGDPVAPGFTIDSLSPELIERVEILRSQTADSSAQGIAGSINIVLRKGIQRAQKNGKAGITGSGGHWSPQASLELADKLDNGLSYSLNLAVIRSHSGTEPVTSERINDTAGNPAILREFHEHYQFDTDKISVAPRLVWALPAGDPLTWQNWLDYSRSHMTGANTEQTLQGSSSDYPQNDYRFAADVLSWRSDLSWTHRLNADMKLDTRLGLQYNKRNSDYYFDGFPAGAATPFIRNVVSDAIDQNLISSGKWLYRLNDAHSLAFGWDGGLIRRSEQRLQYDHNTPGDLSGSVGFLDEDYRADVRRLALFAQDEWEFSPRWQAYLGLRWEGLRTAITGRTIVGTQTSSSVFSPVFQTVWKLPGTEKDQLRFAISRTYKAPETRNLVPRRYTVNNDNNPNNSDFQGNPHLLPELAWGLDAAYEHYFAAQAMFSVAAFLRRIQNVTTYTLFQQDGVWITTPDNRGRAQVYGLEMDSRFPLTLWFSQAPAIDVRINAARNWSRLDSVPGPDNRLNNQVPLTANLGLDYRRSETHSLGMNFNLQTAGRVQGSALLSTYKSVARNLDWYSLWKLRKGTQIRLSVSNALHQSAISGQTYLNPETRDNMQRSTLTPGQTTVKLMWEQVL</sequence>
<dbReference type="InterPro" id="IPR037066">
    <property type="entry name" value="Plug_dom_sf"/>
</dbReference>
<gene>
    <name evidence="15" type="ORF">H8K27_15540</name>
</gene>
<evidence type="ECO:0000259" key="14">
    <source>
        <dbReference type="Pfam" id="PF07715"/>
    </source>
</evidence>
<comment type="subcellular location">
    <subcellularLocation>
        <location evidence="1 11">Cell outer membrane</location>
        <topology evidence="1 11">Multi-pass membrane protein</topology>
    </subcellularLocation>
</comment>
<keyword evidence="6" id="KW-0732">Signal</keyword>
<keyword evidence="4 11" id="KW-1134">Transmembrane beta strand</keyword>
<keyword evidence="7 12" id="KW-0798">TonB box</keyword>
<dbReference type="Proteomes" id="UP000613113">
    <property type="component" value="Unassembled WGS sequence"/>
</dbReference>
<keyword evidence="9 15" id="KW-0675">Receptor</keyword>
<dbReference type="Pfam" id="PF07715">
    <property type="entry name" value="Plug"/>
    <property type="match status" value="1"/>
</dbReference>
<comment type="similarity">
    <text evidence="2 11 12">Belongs to the TonB-dependent receptor family.</text>
</comment>
<reference evidence="15 16" key="1">
    <citation type="submission" date="2020-08" db="EMBL/GenBank/DDBJ databases">
        <title>Novel species isolated from subtropical streams in China.</title>
        <authorList>
            <person name="Lu H."/>
        </authorList>
    </citation>
    <scope>NUCLEOTIDE SEQUENCE [LARGE SCALE GENOMIC DNA]</scope>
    <source>
        <strain evidence="15 16">FT31W</strain>
    </source>
</reference>
<dbReference type="PANTHER" id="PTHR30069:SF29">
    <property type="entry name" value="HEMOGLOBIN AND HEMOGLOBIN-HAPTOGLOBIN-BINDING PROTEIN 1-RELATED"/>
    <property type="match status" value="1"/>
</dbReference>
<evidence type="ECO:0000259" key="13">
    <source>
        <dbReference type="Pfam" id="PF00593"/>
    </source>
</evidence>
<dbReference type="RefSeq" id="WP_186864085.1">
    <property type="nucleotide sequence ID" value="NZ_JACOGC010000008.1"/>
</dbReference>
<evidence type="ECO:0000256" key="4">
    <source>
        <dbReference type="ARBA" id="ARBA00022452"/>
    </source>
</evidence>
<dbReference type="InterPro" id="IPR036942">
    <property type="entry name" value="Beta-barrel_TonB_sf"/>
</dbReference>
<evidence type="ECO:0000256" key="12">
    <source>
        <dbReference type="RuleBase" id="RU003357"/>
    </source>
</evidence>
<keyword evidence="10 11" id="KW-0998">Cell outer membrane</keyword>
<protein>
    <submittedName>
        <fullName evidence="15">TonB-dependent receptor</fullName>
    </submittedName>
</protein>
<evidence type="ECO:0000256" key="10">
    <source>
        <dbReference type="ARBA" id="ARBA00023237"/>
    </source>
</evidence>
<evidence type="ECO:0000256" key="3">
    <source>
        <dbReference type="ARBA" id="ARBA00022448"/>
    </source>
</evidence>
<dbReference type="EMBL" id="JACOGC010000008">
    <property type="protein sequence ID" value="MBC3886541.1"/>
    <property type="molecule type" value="Genomic_DNA"/>
</dbReference>
<evidence type="ECO:0000256" key="1">
    <source>
        <dbReference type="ARBA" id="ARBA00004571"/>
    </source>
</evidence>
<feature type="domain" description="TonB-dependent receptor plug" evidence="14">
    <location>
        <begin position="61"/>
        <end position="153"/>
    </location>
</feature>
<evidence type="ECO:0000256" key="6">
    <source>
        <dbReference type="ARBA" id="ARBA00022729"/>
    </source>
</evidence>
<dbReference type="InterPro" id="IPR012910">
    <property type="entry name" value="Plug_dom"/>
</dbReference>
<dbReference type="Pfam" id="PF00593">
    <property type="entry name" value="TonB_dep_Rec_b-barrel"/>
    <property type="match status" value="1"/>
</dbReference>
<dbReference type="Gene3D" id="2.40.170.20">
    <property type="entry name" value="TonB-dependent receptor, beta-barrel domain"/>
    <property type="match status" value="1"/>
</dbReference>
<dbReference type="PROSITE" id="PS52016">
    <property type="entry name" value="TONB_DEPENDENT_REC_3"/>
    <property type="match status" value="1"/>
</dbReference>
<name>A0ABR6YRL8_9BURK</name>
<evidence type="ECO:0000256" key="5">
    <source>
        <dbReference type="ARBA" id="ARBA00022692"/>
    </source>
</evidence>
<dbReference type="InterPro" id="IPR039426">
    <property type="entry name" value="TonB-dep_rcpt-like"/>
</dbReference>
<organism evidence="15 16">
    <name type="scientific">Undibacterium griseum</name>
    <dbReference type="NCBI Taxonomy" id="2762295"/>
    <lineage>
        <taxon>Bacteria</taxon>
        <taxon>Pseudomonadati</taxon>
        <taxon>Pseudomonadota</taxon>
        <taxon>Betaproteobacteria</taxon>
        <taxon>Burkholderiales</taxon>
        <taxon>Oxalobacteraceae</taxon>
        <taxon>Undibacterium</taxon>
    </lineage>
</organism>
<keyword evidence="16" id="KW-1185">Reference proteome</keyword>
<keyword evidence="3 11" id="KW-0813">Transport</keyword>
<evidence type="ECO:0000256" key="8">
    <source>
        <dbReference type="ARBA" id="ARBA00023136"/>
    </source>
</evidence>
<keyword evidence="8 11" id="KW-0472">Membrane</keyword>
<evidence type="ECO:0000256" key="2">
    <source>
        <dbReference type="ARBA" id="ARBA00009810"/>
    </source>
</evidence>
<dbReference type="InterPro" id="IPR000531">
    <property type="entry name" value="Beta-barrel_TonB"/>
</dbReference>
<feature type="domain" description="TonB-dependent receptor-like beta-barrel" evidence="13">
    <location>
        <begin position="264"/>
        <end position="693"/>
    </location>
</feature>
<keyword evidence="5 11" id="KW-0812">Transmembrane</keyword>